<gene>
    <name evidence="2" type="ORF">Barrevirus17_3</name>
</gene>
<name>A0A3G4ZQL7_9VIRU</name>
<organism evidence="2">
    <name type="scientific">Barrevirus sp</name>
    <dbReference type="NCBI Taxonomy" id="2487763"/>
    <lineage>
        <taxon>Viruses</taxon>
        <taxon>Varidnaviria</taxon>
        <taxon>Bamfordvirae</taxon>
        <taxon>Nucleocytoviricota</taxon>
        <taxon>Megaviricetes</taxon>
        <taxon>Imitervirales</taxon>
        <taxon>Mimiviridae</taxon>
        <taxon>Klosneuvirinae</taxon>
    </lineage>
</organism>
<keyword evidence="1" id="KW-0812">Transmembrane</keyword>
<accession>A0A3G4ZQL7</accession>
<feature type="transmembrane region" description="Helical" evidence="1">
    <location>
        <begin position="166"/>
        <end position="190"/>
    </location>
</feature>
<evidence type="ECO:0000256" key="1">
    <source>
        <dbReference type="SAM" id="Phobius"/>
    </source>
</evidence>
<keyword evidence="1" id="KW-1133">Transmembrane helix</keyword>
<keyword evidence="1" id="KW-0472">Membrane</keyword>
<sequence>MAYSCFTVLRKIITQPLTDNIIWYYIIKPILYFLVFVISCGLIYLYLVPFTNIVGQALFADFTCPNSTGVWQTCGKTVFLSNQFDPNADQIGVGFFVFLIIQSTIGLFLLSILLYYCSRRKGYMKRFTWSDCIPAYFCYGKPKDMDEWIITDPNANQLGPHQYFQFTILLFFSILVTTIVFGICIGRLIAVNSISQCLSYKNTRIGLFGCVSNANGQYVGGQTCNSCTGIGFGILGIPLLILEIIAVLIYYCLKKCYRSFKDTEAEIRRQRGIEQIP</sequence>
<reference evidence="2" key="1">
    <citation type="submission" date="2018-10" db="EMBL/GenBank/DDBJ databases">
        <title>Hidden diversity of soil giant viruses.</title>
        <authorList>
            <person name="Schulz F."/>
            <person name="Alteio L."/>
            <person name="Goudeau D."/>
            <person name="Ryan E.M."/>
            <person name="Malmstrom R.R."/>
            <person name="Blanchard J."/>
            <person name="Woyke T."/>
        </authorList>
    </citation>
    <scope>NUCLEOTIDE SEQUENCE</scope>
    <source>
        <strain evidence="2">BAV1</strain>
    </source>
</reference>
<feature type="transmembrane region" description="Helical" evidence="1">
    <location>
        <begin position="91"/>
        <end position="116"/>
    </location>
</feature>
<protein>
    <submittedName>
        <fullName evidence="2">Uncharacterized protein</fullName>
    </submittedName>
</protein>
<feature type="transmembrane region" description="Helical" evidence="1">
    <location>
        <begin position="230"/>
        <end position="253"/>
    </location>
</feature>
<evidence type="ECO:0000313" key="2">
    <source>
        <dbReference type="EMBL" id="AYV77177.1"/>
    </source>
</evidence>
<dbReference type="EMBL" id="MK072014">
    <property type="protein sequence ID" value="AYV77177.1"/>
    <property type="molecule type" value="Genomic_DNA"/>
</dbReference>
<feature type="transmembrane region" description="Helical" evidence="1">
    <location>
        <begin position="21"/>
        <end position="47"/>
    </location>
</feature>
<proteinExistence type="predicted"/>